<keyword evidence="2" id="KW-1185">Reference proteome</keyword>
<proteinExistence type="predicted"/>
<comment type="caution">
    <text evidence="1">The sequence shown here is derived from an EMBL/GenBank/DDBJ whole genome shotgun (WGS) entry which is preliminary data.</text>
</comment>
<evidence type="ECO:0000313" key="2">
    <source>
        <dbReference type="Proteomes" id="UP001060215"/>
    </source>
</evidence>
<gene>
    <name evidence="1" type="ORF">LOK49_LG11G00766</name>
</gene>
<evidence type="ECO:0000313" key="1">
    <source>
        <dbReference type="EMBL" id="KAI7995071.1"/>
    </source>
</evidence>
<sequence>MTVSSHATTRTGRRRSRHFVRATNLAVFIFWVIFISSHLCLSSAKHGSVARFSGPVNSFHSASRPAPVMGGNGGDRDSNGTVYGEDERVVHTGPNPLHN</sequence>
<protein>
    <submittedName>
        <fullName evidence="1">CLAVATA3/ESR (CLE)-related protein 16</fullName>
    </submittedName>
</protein>
<name>A0ACC0G477_9ERIC</name>
<dbReference type="EMBL" id="CM045769">
    <property type="protein sequence ID" value="KAI7995071.1"/>
    <property type="molecule type" value="Genomic_DNA"/>
</dbReference>
<dbReference type="Proteomes" id="UP001060215">
    <property type="component" value="Chromosome 12"/>
</dbReference>
<reference evidence="1 2" key="1">
    <citation type="journal article" date="2022" name="Plant J.">
        <title>Chromosome-level genome of Camellia lanceoleosa provides a valuable resource for understanding genome evolution and self-incompatibility.</title>
        <authorList>
            <person name="Gong W."/>
            <person name="Xiao S."/>
            <person name="Wang L."/>
            <person name="Liao Z."/>
            <person name="Chang Y."/>
            <person name="Mo W."/>
            <person name="Hu G."/>
            <person name="Li W."/>
            <person name="Zhao G."/>
            <person name="Zhu H."/>
            <person name="Hu X."/>
            <person name="Ji K."/>
            <person name="Xiang X."/>
            <person name="Song Q."/>
            <person name="Yuan D."/>
            <person name="Jin S."/>
            <person name="Zhang L."/>
        </authorList>
    </citation>
    <scope>NUCLEOTIDE SEQUENCE [LARGE SCALE GENOMIC DNA]</scope>
    <source>
        <strain evidence="1">SQ_2022a</strain>
    </source>
</reference>
<organism evidence="1 2">
    <name type="scientific">Camellia lanceoleosa</name>
    <dbReference type="NCBI Taxonomy" id="1840588"/>
    <lineage>
        <taxon>Eukaryota</taxon>
        <taxon>Viridiplantae</taxon>
        <taxon>Streptophyta</taxon>
        <taxon>Embryophyta</taxon>
        <taxon>Tracheophyta</taxon>
        <taxon>Spermatophyta</taxon>
        <taxon>Magnoliopsida</taxon>
        <taxon>eudicotyledons</taxon>
        <taxon>Gunneridae</taxon>
        <taxon>Pentapetalae</taxon>
        <taxon>asterids</taxon>
        <taxon>Ericales</taxon>
        <taxon>Theaceae</taxon>
        <taxon>Camellia</taxon>
    </lineage>
</organism>
<accession>A0ACC0G477</accession>